<dbReference type="PANTHER" id="PTHR21608">
    <property type="entry name" value="KINESIN-LIKE PROTEIN CG14535"/>
    <property type="match status" value="1"/>
</dbReference>
<feature type="transmembrane region" description="Helical" evidence="2">
    <location>
        <begin position="12"/>
        <end position="31"/>
    </location>
</feature>
<evidence type="ECO:0000313" key="4">
    <source>
        <dbReference type="Proteomes" id="UP001607303"/>
    </source>
</evidence>
<dbReference type="PANTHER" id="PTHR21608:SF7">
    <property type="entry name" value="KINESIN-LIKE PROTEIN CG14535"/>
    <property type="match status" value="1"/>
</dbReference>
<accession>A0ABD2AN87</accession>
<dbReference type="AlphaFoldDB" id="A0ABD2AN87"/>
<keyword evidence="4" id="KW-1185">Reference proteome</keyword>
<evidence type="ECO:0000256" key="2">
    <source>
        <dbReference type="SAM" id="Phobius"/>
    </source>
</evidence>
<name>A0ABD2AN87_VESMC</name>
<keyword evidence="2" id="KW-0812">Transmembrane</keyword>
<protein>
    <submittedName>
        <fullName evidence="3">Kinesin-like protein CG14535 isoform X2</fullName>
    </submittedName>
</protein>
<proteinExistence type="predicted"/>
<dbReference type="Proteomes" id="UP001607303">
    <property type="component" value="Unassembled WGS sequence"/>
</dbReference>
<comment type="caution">
    <text evidence="3">The sequence shown here is derived from an EMBL/GenBank/DDBJ whole genome shotgun (WGS) entry which is preliminary data.</text>
</comment>
<evidence type="ECO:0000256" key="1">
    <source>
        <dbReference type="SAM" id="MobiDB-lite"/>
    </source>
</evidence>
<feature type="transmembrane region" description="Helical" evidence="2">
    <location>
        <begin position="254"/>
        <end position="276"/>
    </location>
</feature>
<dbReference type="EMBL" id="JAYRBN010000116">
    <property type="protein sequence ID" value="KAL2722081.1"/>
    <property type="molecule type" value="Genomic_DNA"/>
</dbReference>
<gene>
    <name evidence="3" type="ORF">V1477_020901</name>
</gene>
<keyword evidence="2" id="KW-1133">Transmembrane helix</keyword>
<evidence type="ECO:0000313" key="3">
    <source>
        <dbReference type="EMBL" id="KAL2722081.1"/>
    </source>
</evidence>
<reference evidence="3 4" key="1">
    <citation type="journal article" date="2024" name="Ann. Entomol. Soc. Am.">
        <title>Genomic analyses of the southern and eastern yellowjacket wasps (Hymenoptera: Vespidae) reveal evolutionary signatures of social life.</title>
        <authorList>
            <person name="Catto M.A."/>
            <person name="Caine P.B."/>
            <person name="Orr S.E."/>
            <person name="Hunt B.G."/>
            <person name="Goodisman M.A.D."/>
        </authorList>
    </citation>
    <scope>NUCLEOTIDE SEQUENCE [LARGE SCALE GENOMIC DNA]</scope>
    <source>
        <strain evidence="3">232</strain>
        <tissue evidence="3">Head and thorax</tissue>
    </source>
</reference>
<dbReference type="InterPro" id="IPR027640">
    <property type="entry name" value="Kinesin-like_fam"/>
</dbReference>
<organism evidence="3 4">
    <name type="scientific">Vespula maculifrons</name>
    <name type="common">Eastern yellow jacket</name>
    <name type="synonym">Wasp</name>
    <dbReference type="NCBI Taxonomy" id="7453"/>
    <lineage>
        <taxon>Eukaryota</taxon>
        <taxon>Metazoa</taxon>
        <taxon>Ecdysozoa</taxon>
        <taxon>Arthropoda</taxon>
        <taxon>Hexapoda</taxon>
        <taxon>Insecta</taxon>
        <taxon>Pterygota</taxon>
        <taxon>Neoptera</taxon>
        <taxon>Endopterygota</taxon>
        <taxon>Hymenoptera</taxon>
        <taxon>Apocrita</taxon>
        <taxon>Aculeata</taxon>
        <taxon>Vespoidea</taxon>
        <taxon>Vespidae</taxon>
        <taxon>Vespinae</taxon>
        <taxon>Vespula</taxon>
    </lineage>
</organism>
<feature type="region of interest" description="Disordered" evidence="1">
    <location>
        <begin position="286"/>
        <end position="305"/>
    </location>
</feature>
<keyword evidence="2" id="KW-0472">Membrane</keyword>
<sequence length="406" mass="46637">MEGALRGVGSWWFYYISFFFYILSPSFHVWIQIQIQASRTCKLRFRDGPNDRSFVRSTDRPTYRYAMKMSTYSVRIFLSGLKLIVKIKSMTVDGMRICEFRYKYMARWDRIPITKRIAVVFFSDPFFKQEPFVAFSLMDEMHNVEVVHMTLVMENKSRSSRDREIEMEMKEKHERKKEEVEYVVGIFHKSIMAIQSGKGALGECVRWDLSFRRSTNVESRDIYSTRDGNMNSWKSISSYVRLCERPRLAVDSSWSGLVWVWVWSGLVWSGLVWSFAKSAAQKLNLSSSPHRRRRSGDENIGPEEQPIFPNGYAALLLKSPPPAPPALLRRIGVKELTGVGKVRASEVTEKSDVRDVCGQSMGTIGGPRVVPRGIHRIIGGHCGFRELSSTPTWNVRPNVASSSRNA</sequence>